<accession>A0A6J7WXJ2</accession>
<proteinExistence type="predicted"/>
<gene>
    <name evidence="1" type="ORF">UFOVP240_210</name>
</gene>
<name>A0A6J7WXJ2_9CAUD</name>
<protein>
    <submittedName>
        <fullName evidence="1">Uncharacterized protein</fullName>
    </submittedName>
</protein>
<evidence type="ECO:0000313" key="1">
    <source>
        <dbReference type="EMBL" id="CAB5221605.1"/>
    </source>
</evidence>
<reference evidence="1" key="1">
    <citation type="submission" date="2020-05" db="EMBL/GenBank/DDBJ databases">
        <authorList>
            <person name="Chiriac C."/>
            <person name="Salcher M."/>
            <person name="Ghai R."/>
            <person name="Kavagutti S V."/>
        </authorList>
    </citation>
    <scope>NUCLEOTIDE SEQUENCE</scope>
</reference>
<organism evidence="1">
    <name type="scientific">uncultured Caudovirales phage</name>
    <dbReference type="NCBI Taxonomy" id="2100421"/>
    <lineage>
        <taxon>Viruses</taxon>
        <taxon>Duplodnaviria</taxon>
        <taxon>Heunggongvirae</taxon>
        <taxon>Uroviricota</taxon>
        <taxon>Caudoviricetes</taxon>
        <taxon>Peduoviridae</taxon>
        <taxon>Maltschvirus</taxon>
        <taxon>Maltschvirus maltsch</taxon>
    </lineage>
</organism>
<dbReference type="EMBL" id="LR798293">
    <property type="protein sequence ID" value="CAB5221605.1"/>
    <property type="molecule type" value="Genomic_DNA"/>
</dbReference>
<sequence length="152" mass="16839">MAFTPALTTLGTVYENTNISYTITYMTADVVPVALNVVITKLETNPSTIVVSGGTISGYYFDSFDNSIKYRTKTDTFVTVPKFEQIDRSVLSEMVSFKASTVHYKNFTYRADAMNINGTVADSQVYTIIVSNDWTAGRDNLKTYVGYTHASS</sequence>